<dbReference type="EMBL" id="KZ857390">
    <property type="protein sequence ID" value="RDX52535.1"/>
    <property type="molecule type" value="Genomic_DNA"/>
</dbReference>
<keyword evidence="2" id="KW-1185">Reference proteome</keyword>
<gene>
    <name evidence="1" type="ORF">OH76DRAFT_1434027</name>
</gene>
<protein>
    <recommendedName>
        <fullName evidence="3">Fungal-type protein kinase domain-containing protein</fullName>
    </recommendedName>
</protein>
<accession>A0A371DJ23</accession>
<sequence length="315" mass="36750">MVLLCIHRFIPAQRTFRRCRDLSPKPTIHNVSVHLHSMKPQEGHASENWPIYIEDILHRDLQPRGQHRASGLLIDPDRDRNIGADYIDERNMSVRRKGTPRYIARSVCIGQPHMQTHSLDGRPMPTLTGEAKLLYVQAYGQERYDQFAEKSPFTCHGAIPPSDLPDPLPVFVHRPCHDAESIFWTMFAAILHAQPASGTREPWASKRVAELWKKLHEHEIPDNPADYDDHREDIFHTLALPWARYFHPDLRDVAQLLYDIRCQVAPEYEYWTPRPPDDYLHEALQRLILQYLVEHRDKDIALDPDHLRPTQSAYP</sequence>
<evidence type="ECO:0000313" key="1">
    <source>
        <dbReference type="EMBL" id="RDX52535.1"/>
    </source>
</evidence>
<proteinExistence type="predicted"/>
<dbReference type="STRING" id="139420.A0A371DJ23"/>
<name>A0A371DJ23_9APHY</name>
<dbReference type="AlphaFoldDB" id="A0A371DJ23"/>
<evidence type="ECO:0008006" key="3">
    <source>
        <dbReference type="Google" id="ProtNLM"/>
    </source>
</evidence>
<dbReference type="Proteomes" id="UP000256964">
    <property type="component" value="Unassembled WGS sequence"/>
</dbReference>
<organism evidence="1 2">
    <name type="scientific">Lentinus brumalis</name>
    <dbReference type="NCBI Taxonomy" id="2498619"/>
    <lineage>
        <taxon>Eukaryota</taxon>
        <taxon>Fungi</taxon>
        <taxon>Dikarya</taxon>
        <taxon>Basidiomycota</taxon>
        <taxon>Agaricomycotina</taxon>
        <taxon>Agaricomycetes</taxon>
        <taxon>Polyporales</taxon>
        <taxon>Polyporaceae</taxon>
        <taxon>Lentinus</taxon>
    </lineage>
</organism>
<dbReference type="OrthoDB" id="2749652at2759"/>
<evidence type="ECO:0000313" key="2">
    <source>
        <dbReference type="Proteomes" id="UP000256964"/>
    </source>
</evidence>
<reference evidence="1 2" key="1">
    <citation type="journal article" date="2018" name="Biotechnol. Biofuels">
        <title>Integrative visual omics of the white-rot fungus Polyporus brumalis exposes the biotechnological potential of its oxidative enzymes for delignifying raw plant biomass.</title>
        <authorList>
            <person name="Miyauchi S."/>
            <person name="Rancon A."/>
            <person name="Drula E."/>
            <person name="Hage H."/>
            <person name="Chaduli D."/>
            <person name="Favel A."/>
            <person name="Grisel S."/>
            <person name="Henrissat B."/>
            <person name="Herpoel-Gimbert I."/>
            <person name="Ruiz-Duenas F.J."/>
            <person name="Chevret D."/>
            <person name="Hainaut M."/>
            <person name="Lin J."/>
            <person name="Wang M."/>
            <person name="Pangilinan J."/>
            <person name="Lipzen A."/>
            <person name="Lesage-Meessen L."/>
            <person name="Navarro D."/>
            <person name="Riley R."/>
            <person name="Grigoriev I.V."/>
            <person name="Zhou S."/>
            <person name="Raouche S."/>
            <person name="Rosso M.N."/>
        </authorList>
    </citation>
    <scope>NUCLEOTIDE SEQUENCE [LARGE SCALE GENOMIC DNA]</scope>
    <source>
        <strain evidence="1 2">BRFM 1820</strain>
    </source>
</reference>